<proteinExistence type="predicted"/>
<dbReference type="OrthoDB" id="1119488at2"/>
<dbReference type="InterPro" id="IPR046144">
    <property type="entry name" value="DUF6146"/>
</dbReference>
<dbReference type="RefSeq" id="WP_073221523.1">
    <property type="nucleotide sequence ID" value="NZ_FNNS01000031.1"/>
</dbReference>
<keyword evidence="2" id="KW-1185">Reference proteome</keyword>
<name>A0A1M6N8R0_9FLAO</name>
<dbReference type="PROSITE" id="PS51257">
    <property type="entry name" value="PROKAR_LIPOPROTEIN"/>
    <property type="match status" value="1"/>
</dbReference>
<reference evidence="2" key="1">
    <citation type="submission" date="2016-11" db="EMBL/GenBank/DDBJ databases">
        <authorList>
            <person name="Varghese N."/>
            <person name="Submissions S."/>
        </authorList>
    </citation>
    <scope>NUCLEOTIDE SEQUENCE [LARGE SCALE GENOMIC DNA]</scope>
    <source>
        <strain evidence="2">DSM 26349</strain>
    </source>
</reference>
<dbReference type="EMBL" id="FQYV01000032">
    <property type="protein sequence ID" value="SHJ92099.1"/>
    <property type="molecule type" value="Genomic_DNA"/>
</dbReference>
<evidence type="ECO:0000313" key="2">
    <source>
        <dbReference type="Proteomes" id="UP000184172"/>
    </source>
</evidence>
<gene>
    <name evidence="1" type="ORF">SAMN04487908_13216</name>
</gene>
<dbReference type="Pfam" id="PF19643">
    <property type="entry name" value="DUF6146"/>
    <property type="match status" value="1"/>
</dbReference>
<protein>
    <recommendedName>
        <fullName evidence="3">Lipoprotein</fullName>
    </recommendedName>
</protein>
<organism evidence="1 2">
    <name type="scientific">Aequorivita viscosa</name>
    <dbReference type="NCBI Taxonomy" id="797419"/>
    <lineage>
        <taxon>Bacteria</taxon>
        <taxon>Pseudomonadati</taxon>
        <taxon>Bacteroidota</taxon>
        <taxon>Flavobacteriia</taxon>
        <taxon>Flavobacteriales</taxon>
        <taxon>Flavobacteriaceae</taxon>
        <taxon>Aequorivita</taxon>
    </lineage>
</organism>
<dbReference type="STRING" id="797419.SAMN05216556_1318"/>
<evidence type="ECO:0000313" key="1">
    <source>
        <dbReference type="EMBL" id="SHJ92099.1"/>
    </source>
</evidence>
<accession>A0A1M6N8R0</accession>
<dbReference type="AlphaFoldDB" id="A0A1M6N8R0"/>
<evidence type="ECO:0008006" key="3">
    <source>
        <dbReference type="Google" id="ProtNLM"/>
    </source>
</evidence>
<sequence length="140" mass="16138">MKTFLLLLGLSLTILSCGSGNTGIKDNSDPAATNGDTIRIANDNLEYEIIIIEPGFNSWLLGQPPRGHYGQSYLETKNRMFVSDFNNRVLQPTRHSNNLYPEQINYDVTVDYGYEVNYLLYNYFMYFQDKYKQRLTGGRN</sequence>
<dbReference type="Proteomes" id="UP000184172">
    <property type="component" value="Unassembled WGS sequence"/>
</dbReference>